<dbReference type="OrthoDB" id="3628at2759"/>
<keyword evidence="3 7" id="KW-0812">Transmembrane</keyword>
<evidence type="ECO:0000313" key="8">
    <source>
        <dbReference type="EMBL" id="BAM80040.1"/>
    </source>
</evidence>
<dbReference type="Proteomes" id="UP000007014">
    <property type="component" value="Chromosome 9"/>
</dbReference>
<dbReference type="KEGG" id="cme:CYME_CMI159C"/>
<dbReference type="SUPFAM" id="SSF144091">
    <property type="entry name" value="Rhomboid-like"/>
    <property type="match status" value="1"/>
</dbReference>
<evidence type="ECO:0000256" key="1">
    <source>
        <dbReference type="ARBA" id="ARBA00004477"/>
    </source>
</evidence>
<proteinExistence type="inferred from homology"/>
<dbReference type="Pfam" id="PF04511">
    <property type="entry name" value="DER1"/>
    <property type="match status" value="1"/>
</dbReference>
<organism evidence="8 9">
    <name type="scientific">Cyanidioschyzon merolae (strain NIES-3377 / 10D)</name>
    <name type="common">Unicellular red alga</name>
    <dbReference type="NCBI Taxonomy" id="280699"/>
    <lineage>
        <taxon>Eukaryota</taxon>
        <taxon>Rhodophyta</taxon>
        <taxon>Bangiophyceae</taxon>
        <taxon>Cyanidiales</taxon>
        <taxon>Cyanidiaceae</taxon>
        <taxon>Cyanidioschyzon</taxon>
    </lineage>
</organism>
<keyword evidence="4 7" id="KW-0256">Endoplasmic reticulum</keyword>
<dbReference type="STRING" id="280699.M1V547"/>
<dbReference type="OMA" id="LWRCVTS"/>
<evidence type="ECO:0000256" key="5">
    <source>
        <dbReference type="ARBA" id="ARBA00022989"/>
    </source>
</evidence>
<sequence length="266" mass="30281">MANVRDWRGDELSLTSFYYSIPRVTRTWLTAATLFTLACGLGFVPFGAVLLDWDRVLRKYEIWRPLTASFLLGPLGLNFLFDLVFLYRFSKSLETGVFMGSSAEYTWMLVVIEFFLCLASMVLVPLPILGRCLMMAIMHVWSRKFPRERVHVFVFAVPAAYLSFALLAINTLLAGRLDIPGIVGVLSGHLFYFLDAIYPSLHGHQRAGITKTPSWMYRLFGERPRNQPRNQRNEITQPRSASILSQIRGHHWGTGQRLGSAEDIDS</sequence>
<dbReference type="Gramene" id="CMI159CT">
    <property type="protein sequence ID" value="CMI159CT"/>
    <property type="gene ID" value="CMI159C"/>
</dbReference>
<comment type="function">
    <text evidence="7">May be involved in the degradation of misfolded endoplasmic reticulum (ER) luminal proteins.</text>
</comment>
<dbReference type="GO" id="GO:0005789">
    <property type="term" value="C:endoplasmic reticulum membrane"/>
    <property type="evidence" value="ECO:0007669"/>
    <property type="project" value="UniProtKB-SubCell"/>
</dbReference>
<feature type="transmembrane region" description="Helical" evidence="7">
    <location>
        <begin position="179"/>
        <end position="198"/>
    </location>
</feature>
<dbReference type="InterPro" id="IPR035952">
    <property type="entry name" value="Rhomboid-like_sf"/>
</dbReference>
<evidence type="ECO:0000313" key="9">
    <source>
        <dbReference type="Proteomes" id="UP000007014"/>
    </source>
</evidence>
<evidence type="ECO:0000256" key="3">
    <source>
        <dbReference type="ARBA" id="ARBA00022692"/>
    </source>
</evidence>
<accession>M1V547</accession>
<reference evidence="8 9" key="2">
    <citation type="journal article" date="2007" name="BMC Biol.">
        <title>A 100%-complete sequence reveals unusually simple genomic features in the hot-spring red alga Cyanidioschyzon merolae.</title>
        <authorList>
            <person name="Nozaki H."/>
            <person name="Takano H."/>
            <person name="Misumi O."/>
            <person name="Terasawa K."/>
            <person name="Matsuzaki M."/>
            <person name="Maruyama S."/>
            <person name="Nishida K."/>
            <person name="Yagisawa F."/>
            <person name="Yoshida Y."/>
            <person name="Fujiwara T."/>
            <person name="Takio S."/>
            <person name="Tamura K."/>
            <person name="Chung S.J."/>
            <person name="Nakamura S."/>
            <person name="Kuroiwa H."/>
            <person name="Tanaka K."/>
            <person name="Sato N."/>
            <person name="Kuroiwa T."/>
        </authorList>
    </citation>
    <scope>NUCLEOTIDE SEQUENCE [LARGE SCALE GENOMIC DNA]</scope>
    <source>
        <strain evidence="8 9">10D</strain>
    </source>
</reference>
<dbReference type="GO" id="GO:0006950">
    <property type="term" value="P:response to stress"/>
    <property type="evidence" value="ECO:0007669"/>
    <property type="project" value="UniProtKB-ARBA"/>
</dbReference>
<evidence type="ECO:0000256" key="2">
    <source>
        <dbReference type="ARBA" id="ARBA00008917"/>
    </source>
</evidence>
<dbReference type="eggNOG" id="KOG0858">
    <property type="taxonomic scope" value="Eukaryota"/>
</dbReference>
<feature type="transmembrane region" description="Helical" evidence="7">
    <location>
        <begin position="107"/>
        <end position="129"/>
    </location>
</feature>
<comment type="similarity">
    <text evidence="2 7">Belongs to the derlin family.</text>
</comment>
<dbReference type="HOGENOM" id="CLU_051898_5_2_1"/>
<keyword evidence="9" id="KW-1185">Reference proteome</keyword>
<keyword evidence="5 7" id="KW-1133">Transmembrane helix</keyword>
<evidence type="ECO:0000256" key="6">
    <source>
        <dbReference type="ARBA" id="ARBA00023136"/>
    </source>
</evidence>
<protein>
    <recommendedName>
        <fullName evidence="7">Derlin</fullName>
    </recommendedName>
</protein>
<gene>
    <name evidence="8" type="ORF">CYME_CMI159C</name>
</gene>
<dbReference type="PANTHER" id="PTHR11009">
    <property type="entry name" value="DER1-LIKE PROTEIN, DERLIN"/>
    <property type="match status" value="1"/>
</dbReference>
<name>M1V547_CYAM1</name>
<keyword evidence="6 7" id="KW-0472">Membrane</keyword>
<feature type="transmembrane region" description="Helical" evidence="7">
    <location>
        <begin position="28"/>
        <end position="51"/>
    </location>
</feature>
<dbReference type="GeneID" id="16993780"/>
<dbReference type="RefSeq" id="XP_005536326.1">
    <property type="nucleotide sequence ID" value="XM_005536269.1"/>
</dbReference>
<comment type="subcellular location">
    <subcellularLocation>
        <location evidence="1 7">Endoplasmic reticulum membrane</location>
        <topology evidence="1 7">Multi-pass membrane protein</topology>
    </subcellularLocation>
</comment>
<dbReference type="AlphaFoldDB" id="M1V547"/>
<dbReference type="InterPro" id="IPR007599">
    <property type="entry name" value="DER1"/>
</dbReference>
<evidence type="ECO:0000256" key="7">
    <source>
        <dbReference type="RuleBase" id="RU363059"/>
    </source>
</evidence>
<feature type="transmembrane region" description="Helical" evidence="7">
    <location>
        <begin position="150"/>
        <end position="173"/>
    </location>
</feature>
<evidence type="ECO:0000256" key="4">
    <source>
        <dbReference type="ARBA" id="ARBA00022824"/>
    </source>
</evidence>
<dbReference type="EMBL" id="AP006491">
    <property type="protein sequence ID" value="BAM80040.1"/>
    <property type="molecule type" value="Genomic_DNA"/>
</dbReference>
<feature type="transmembrane region" description="Helical" evidence="7">
    <location>
        <begin position="63"/>
        <end position="87"/>
    </location>
</feature>
<reference evidence="8 9" key="1">
    <citation type="journal article" date="2004" name="Nature">
        <title>Genome sequence of the ultrasmall unicellular red alga Cyanidioschyzon merolae 10D.</title>
        <authorList>
            <person name="Matsuzaki M."/>
            <person name="Misumi O."/>
            <person name="Shin-i T."/>
            <person name="Maruyama S."/>
            <person name="Takahara M."/>
            <person name="Miyagishima S."/>
            <person name="Mori T."/>
            <person name="Nishida K."/>
            <person name="Yagisawa F."/>
            <person name="Nishida K."/>
            <person name="Yoshida Y."/>
            <person name="Nishimura Y."/>
            <person name="Nakao S."/>
            <person name="Kobayashi T."/>
            <person name="Momoyama Y."/>
            <person name="Higashiyama T."/>
            <person name="Minoda A."/>
            <person name="Sano M."/>
            <person name="Nomoto H."/>
            <person name="Oishi K."/>
            <person name="Hayashi H."/>
            <person name="Ohta F."/>
            <person name="Nishizaka S."/>
            <person name="Haga S."/>
            <person name="Miura S."/>
            <person name="Morishita T."/>
            <person name="Kabeya Y."/>
            <person name="Terasawa K."/>
            <person name="Suzuki Y."/>
            <person name="Ishii Y."/>
            <person name="Asakawa S."/>
            <person name="Takano H."/>
            <person name="Ohta N."/>
            <person name="Kuroiwa H."/>
            <person name="Tanaka K."/>
            <person name="Shimizu N."/>
            <person name="Sugano S."/>
            <person name="Sato N."/>
            <person name="Nozaki H."/>
            <person name="Ogasawara N."/>
            <person name="Kohara Y."/>
            <person name="Kuroiwa T."/>
        </authorList>
    </citation>
    <scope>NUCLEOTIDE SEQUENCE [LARGE SCALE GENOMIC DNA]</scope>
    <source>
        <strain evidence="8 9">10D</strain>
    </source>
</reference>